<dbReference type="InterPro" id="IPR050490">
    <property type="entry name" value="Bact_solute-bd_prot1"/>
</dbReference>
<dbReference type="PROSITE" id="PS51257">
    <property type="entry name" value="PROKAR_LIPOPROTEIN"/>
    <property type="match status" value="1"/>
</dbReference>
<keyword evidence="1" id="KW-1003">Cell membrane</keyword>
<protein>
    <submittedName>
        <fullName evidence="7">Secreted sugar-binding protein</fullName>
    </submittedName>
</protein>
<name>G2GFX3_9ACTN</name>
<sequence>MKTSKRRTSTGARRTTAAVALGAVLALTVTACGDDGSGGSGDAGAEGSGKGKIVFWDNNGGVRTEIWKQIIADFEKANPDIDVEYVGIPSTDYQSKVDTAIQGGGLPDVGGVNAAMLAGFAAQNALDPVDGRLAKSSLSGKMNKDMITSLRAAGGGDGKLYSVPTSANNGVLYYRTDLFKKAGLDAPTTWDKFYAAADKLTDTRKNAFGYTIRGGTGSIAQALDAMYGQSGITSFWDAGGKKTTVNDPRNVAALKKYAGLFKRVTPAADLNNDFTKMVAQWDSGTIGMLNHNLGSYQDHVKALGTEKFRGIPQPTLPDGKRVQVSNPTDGLGLFKTSKNKEAAWKFIEFASSREQNSRFNKTAGQVPSNNDAAKDAWIAEAEPTKLAAAALTDGSTTIVQLPYYLPDWNTISKADNEPNFQKVLNGDLSAKAFLDTMAGQLNTAQADWTTRNG</sequence>
<proteinExistence type="predicted"/>
<dbReference type="RefSeq" id="WP_007498605.1">
    <property type="nucleotide sequence ID" value="NZ_AGBF01000086.1"/>
</dbReference>
<keyword evidence="2 6" id="KW-0732">Signal</keyword>
<comment type="caution">
    <text evidence="7">The sequence shown here is derived from an EMBL/GenBank/DDBJ whole genome shotgun (WGS) entry which is preliminary data.</text>
</comment>
<dbReference type="OrthoDB" id="9808332at2"/>
<evidence type="ECO:0000256" key="1">
    <source>
        <dbReference type="ARBA" id="ARBA00022475"/>
    </source>
</evidence>
<dbReference type="Pfam" id="PF01547">
    <property type="entry name" value="SBP_bac_1"/>
    <property type="match status" value="1"/>
</dbReference>
<dbReference type="EMBL" id="AGBF01000086">
    <property type="protein sequence ID" value="EGX57601.1"/>
    <property type="molecule type" value="Genomic_DNA"/>
</dbReference>
<dbReference type="SUPFAM" id="SSF53850">
    <property type="entry name" value="Periplasmic binding protein-like II"/>
    <property type="match status" value="1"/>
</dbReference>
<keyword evidence="5" id="KW-0449">Lipoprotein</keyword>
<accession>G2GFX3</accession>
<reference evidence="7 8" key="1">
    <citation type="submission" date="2011-08" db="EMBL/GenBank/DDBJ databases">
        <authorList>
            <person name="Lin Y."/>
            <person name="Hao X."/>
            <person name="Johnstone L."/>
            <person name="Miller S.J."/>
            <person name="Wei G."/>
            <person name="Rensing C."/>
        </authorList>
    </citation>
    <scope>NUCLEOTIDE SEQUENCE [LARGE SCALE GENOMIC DNA]</scope>
    <source>
        <strain evidence="7 8">K42</strain>
    </source>
</reference>
<feature type="signal peptide" evidence="6">
    <location>
        <begin position="1"/>
        <end position="31"/>
    </location>
</feature>
<keyword evidence="8" id="KW-1185">Reference proteome</keyword>
<evidence type="ECO:0000256" key="5">
    <source>
        <dbReference type="ARBA" id="ARBA00023288"/>
    </source>
</evidence>
<evidence type="ECO:0000313" key="7">
    <source>
        <dbReference type="EMBL" id="EGX57601.1"/>
    </source>
</evidence>
<gene>
    <name evidence="7" type="ORF">SZN_22036</name>
</gene>
<dbReference type="CDD" id="cd13585">
    <property type="entry name" value="PBP2_TMBP_like"/>
    <property type="match status" value="1"/>
</dbReference>
<evidence type="ECO:0000256" key="2">
    <source>
        <dbReference type="ARBA" id="ARBA00022729"/>
    </source>
</evidence>
<organism evidence="7 8">
    <name type="scientific">Streptomyces zinciresistens K42</name>
    <dbReference type="NCBI Taxonomy" id="700597"/>
    <lineage>
        <taxon>Bacteria</taxon>
        <taxon>Bacillati</taxon>
        <taxon>Actinomycetota</taxon>
        <taxon>Actinomycetes</taxon>
        <taxon>Kitasatosporales</taxon>
        <taxon>Streptomycetaceae</taxon>
        <taxon>Streptomyces</taxon>
    </lineage>
</organism>
<dbReference type="PANTHER" id="PTHR43649">
    <property type="entry name" value="ARABINOSE-BINDING PROTEIN-RELATED"/>
    <property type="match status" value="1"/>
</dbReference>
<dbReference type="InterPro" id="IPR006059">
    <property type="entry name" value="SBP"/>
</dbReference>
<dbReference type="PANTHER" id="PTHR43649:SF33">
    <property type="entry name" value="POLYGALACTURONAN_RHAMNOGALACTURONAN-BINDING PROTEIN YTCQ"/>
    <property type="match status" value="1"/>
</dbReference>
<evidence type="ECO:0000256" key="4">
    <source>
        <dbReference type="ARBA" id="ARBA00023139"/>
    </source>
</evidence>
<dbReference type="Proteomes" id="UP000004217">
    <property type="component" value="Unassembled WGS sequence"/>
</dbReference>
<evidence type="ECO:0000256" key="3">
    <source>
        <dbReference type="ARBA" id="ARBA00023136"/>
    </source>
</evidence>
<feature type="chain" id="PRO_5038484662" evidence="6">
    <location>
        <begin position="32"/>
        <end position="453"/>
    </location>
</feature>
<evidence type="ECO:0000256" key="6">
    <source>
        <dbReference type="SAM" id="SignalP"/>
    </source>
</evidence>
<dbReference type="Gene3D" id="3.40.190.10">
    <property type="entry name" value="Periplasmic binding protein-like II"/>
    <property type="match status" value="1"/>
</dbReference>
<dbReference type="PATRIC" id="fig|700597.3.peg.4324"/>
<evidence type="ECO:0000313" key="8">
    <source>
        <dbReference type="Proteomes" id="UP000004217"/>
    </source>
</evidence>
<dbReference type="AlphaFoldDB" id="G2GFX3"/>
<keyword evidence="3" id="KW-0472">Membrane</keyword>
<keyword evidence="4" id="KW-0564">Palmitate</keyword>